<keyword evidence="1" id="KW-1133">Transmembrane helix</keyword>
<evidence type="ECO:0000313" key="2">
    <source>
        <dbReference type="EMBL" id="NGP19439.1"/>
    </source>
</evidence>
<evidence type="ECO:0000256" key="1">
    <source>
        <dbReference type="SAM" id="Phobius"/>
    </source>
</evidence>
<feature type="transmembrane region" description="Helical" evidence="1">
    <location>
        <begin position="206"/>
        <end position="224"/>
    </location>
</feature>
<feature type="transmembrane region" description="Helical" evidence="1">
    <location>
        <begin position="112"/>
        <end position="133"/>
    </location>
</feature>
<feature type="transmembrane region" description="Helical" evidence="1">
    <location>
        <begin position="153"/>
        <end position="177"/>
    </location>
</feature>
<dbReference type="PANTHER" id="PTHR33802">
    <property type="entry name" value="SI:CH211-161H7.5-RELATED"/>
    <property type="match status" value="1"/>
</dbReference>
<feature type="transmembrane region" description="Helical" evidence="1">
    <location>
        <begin position="85"/>
        <end position="106"/>
    </location>
</feature>
<feature type="transmembrane region" description="Helical" evidence="1">
    <location>
        <begin position="183"/>
        <end position="201"/>
    </location>
</feature>
<dbReference type="RefSeq" id="WP_164535684.1">
    <property type="nucleotide sequence ID" value="NZ_JAALFG010000006.1"/>
</dbReference>
<dbReference type="EMBL" id="JAALFG010000006">
    <property type="protein sequence ID" value="NGP19439.1"/>
    <property type="molecule type" value="Genomic_DNA"/>
</dbReference>
<dbReference type="AlphaFoldDB" id="A0A6M1SHZ8"/>
<name>A0A6M1SHZ8_9HYPH</name>
<feature type="transmembrane region" description="Helical" evidence="1">
    <location>
        <begin position="52"/>
        <end position="73"/>
    </location>
</feature>
<keyword evidence="1" id="KW-0812">Transmembrane</keyword>
<dbReference type="PANTHER" id="PTHR33802:SF1">
    <property type="entry name" value="XK-RELATED PROTEIN"/>
    <property type="match status" value="1"/>
</dbReference>
<reference evidence="2 3" key="2">
    <citation type="submission" date="2020-03" db="EMBL/GenBank/DDBJ databases">
        <title>Devosia chinhatensis sp. nov., isolated from a hexachlorocyclohexane (HCH) dump site in India.</title>
        <authorList>
            <person name="Kumar M."/>
            <person name="Lal R."/>
        </authorList>
    </citation>
    <scope>NUCLEOTIDE SEQUENCE [LARGE SCALE GENOMIC DNA]</scope>
    <source>
        <strain evidence="2 3">H239</strain>
    </source>
</reference>
<gene>
    <name evidence="2" type="ORF">G5575_18955</name>
</gene>
<reference evidence="2 3" key="1">
    <citation type="submission" date="2020-02" db="EMBL/GenBank/DDBJ databases">
        <authorList>
            <person name="Khan S.A."/>
            <person name="Jeon C.O."/>
            <person name="Chun B.H."/>
        </authorList>
    </citation>
    <scope>NUCLEOTIDE SEQUENCE [LARGE SCALE GENOMIC DNA]</scope>
    <source>
        <strain evidence="2 3">H239</strain>
    </source>
</reference>
<feature type="transmembrane region" description="Helical" evidence="1">
    <location>
        <begin position="236"/>
        <end position="255"/>
    </location>
</feature>
<keyword evidence="3" id="KW-1185">Reference proteome</keyword>
<evidence type="ECO:0000313" key="3">
    <source>
        <dbReference type="Proteomes" id="UP000474802"/>
    </source>
</evidence>
<proteinExistence type="predicted"/>
<keyword evidence="1" id="KW-0472">Membrane</keyword>
<protein>
    <submittedName>
        <fullName evidence="2">Tryptophan-rich sensory protein</fullName>
    </submittedName>
</protein>
<organism evidence="2 3">
    <name type="scientific">Devosia aurantiaca</name>
    <dbReference type="NCBI Taxonomy" id="2714858"/>
    <lineage>
        <taxon>Bacteria</taxon>
        <taxon>Pseudomonadati</taxon>
        <taxon>Pseudomonadota</taxon>
        <taxon>Alphaproteobacteria</taxon>
        <taxon>Hyphomicrobiales</taxon>
        <taxon>Devosiaceae</taxon>
        <taxon>Devosia</taxon>
    </lineage>
</organism>
<comment type="caution">
    <text evidence="2">The sequence shown here is derived from an EMBL/GenBank/DDBJ whole genome shotgun (WGS) entry which is preliminary data.</text>
</comment>
<dbReference type="Proteomes" id="UP000474802">
    <property type="component" value="Unassembled WGS sequence"/>
</dbReference>
<sequence length="261" mass="28906">MKIADLPTRLFLTLTYLAMVTVNYLANALPLNGRQTGAISDAYANLFAPAGITFSIWGVIYLLLAVHILYEWGLFHDGTRSDGPLLRRVGILFGLSSLANTAWVFAWHYDQILLSTILILTILVLLAVIAVTLRDQVLDTRQFWLVRVPFSIYFGWLTVATVANITVLLVSAGWNGFGIANQIWAIAIILVAAAIGTITMIRNRDMAYGLVLIWAYTGIVIKHTSTDGFAGRYPEVIATTLACIAAFVVGEFLVWRKRERI</sequence>
<accession>A0A6M1SHZ8</accession>